<dbReference type="EMBL" id="CP036425">
    <property type="protein sequence ID" value="QDU32556.1"/>
    <property type="molecule type" value="Genomic_DNA"/>
</dbReference>
<dbReference type="SUPFAM" id="SSF55729">
    <property type="entry name" value="Acyl-CoA N-acyltransferases (Nat)"/>
    <property type="match status" value="1"/>
</dbReference>
<dbReference type="PANTHER" id="PTHR43877">
    <property type="entry name" value="AMINOALKYLPHOSPHONATE N-ACETYLTRANSFERASE-RELATED-RELATED"/>
    <property type="match status" value="1"/>
</dbReference>
<dbReference type="Proteomes" id="UP000317369">
    <property type="component" value="Chromosome"/>
</dbReference>
<protein>
    <submittedName>
        <fullName evidence="4">Putative acetyltransferase</fullName>
    </submittedName>
</protein>
<evidence type="ECO:0000313" key="5">
    <source>
        <dbReference type="Proteomes" id="UP000317369"/>
    </source>
</evidence>
<dbReference type="InterPro" id="IPR000182">
    <property type="entry name" value="GNAT_dom"/>
</dbReference>
<dbReference type="OrthoDB" id="273614at2"/>
<dbReference type="KEGG" id="pcor:KS4_05880"/>
<evidence type="ECO:0000313" key="4">
    <source>
        <dbReference type="EMBL" id="QDU32556.1"/>
    </source>
</evidence>
<sequence>MMTKIDSESINIRLYQPQDADALAGILVGAFRGKFQRLANLDEPSMRQMLLDAGFVGPHGHPGLWVAEKDNTVLAAMSLKWQQQKRGSEGSLRGILRVCLRHGFTRIGRFMIGMWLLEEQIQKQDCYIEYLAVSESAQGLGLGTQLLKKAQTEASALRAQLGFERISLHVAGGNTGAQRLYQRFGFTVERTIQSHLSRRILGESIWHFMSKSLD</sequence>
<feature type="domain" description="N-acetyltransferase" evidence="3">
    <location>
        <begin position="10"/>
        <end position="214"/>
    </location>
</feature>
<evidence type="ECO:0000256" key="2">
    <source>
        <dbReference type="ARBA" id="ARBA00023315"/>
    </source>
</evidence>
<dbReference type="PROSITE" id="PS51186">
    <property type="entry name" value="GNAT"/>
    <property type="match status" value="1"/>
</dbReference>
<evidence type="ECO:0000256" key="1">
    <source>
        <dbReference type="ARBA" id="ARBA00022679"/>
    </source>
</evidence>
<organism evidence="4 5">
    <name type="scientific">Poriferisphaera corsica</name>
    <dbReference type="NCBI Taxonomy" id="2528020"/>
    <lineage>
        <taxon>Bacteria</taxon>
        <taxon>Pseudomonadati</taxon>
        <taxon>Planctomycetota</taxon>
        <taxon>Phycisphaerae</taxon>
        <taxon>Phycisphaerales</taxon>
        <taxon>Phycisphaeraceae</taxon>
        <taxon>Poriferisphaera</taxon>
    </lineage>
</organism>
<accession>A0A517YQP8</accession>
<name>A0A517YQP8_9BACT</name>
<keyword evidence="1 4" id="KW-0808">Transferase</keyword>
<dbReference type="InterPro" id="IPR016181">
    <property type="entry name" value="Acyl_CoA_acyltransferase"/>
</dbReference>
<reference evidence="4 5" key="1">
    <citation type="submission" date="2019-02" db="EMBL/GenBank/DDBJ databases">
        <title>Deep-cultivation of Planctomycetes and their phenomic and genomic characterization uncovers novel biology.</title>
        <authorList>
            <person name="Wiegand S."/>
            <person name="Jogler M."/>
            <person name="Boedeker C."/>
            <person name="Pinto D."/>
            <person name="Vollmers J."/>
            <person name="Rivas-Marin E."/>
            <person name="Kohn T."/>
            <person name="Peeters S.H."/>
            <person name="Heuer A."/>
            <person name="Rast P."/>
            <person name="Oberbeckmann S."/>
            <person name="Bunk B."/>
            <person name="Jeske O."/>
            <person name="Meyerdierks A."/>
            <person name="Storesund J.E."/>
            <person name="Kallscheuer N."/>
            <person name="Luecker S."/>
            <person name="Lage O.M."/>
            <person name="Pohl T."/>
            <person name="Merkel B.J."/>
            <person name="Hornburger P."/>
            <person name="Mueller R.-W."/>
            <person name="Bruemmer F."/>
            <person name="Labrenz M."/>
            <person name="Spormann A.M."/>
            <person name="Op den Camp H."/>
            <person name="Overmann J."/>
            <person name="Amann R."/>
            <person name="Jetten M.S.M."/>
            <person name="Mascher T."/>
            <person name="Medema M.H."/>
            <person name="Devos D.P."/>
            <person name="Kaster A.-K."/>
            <person name="Ovreas L."/>
            <person name="Rohde M."/>
            <person name="Galperin M.Y."/>
            <person name="Jogler C."/>
        </authorList>
    </citation>
    <scope>NUCLEOTIDE SEQUENCE [LARGE SCALE GENOMIC DNA]</scope>
    <source>
        <strain evidence="4 5">KS4</strain>
    </source>
</reference>
<dbReference type="Gene3D" id="3.40.630.30">
    <property type="match status" value="1"/>
</dbReference>
<dbReference type="Pfam" id="PF00583">
    <property type="entry name" value="Acetyltransf_1"/>
    <property type="match status" value="1"/>
</dbReference>
<evidence type="ECO:0000259" key="3">
    <source>
        <dbReference type="PROSITE" id="PS51186"/>
    </source>
</evidence>
<dbReference type="InterPro" id="IPR050832">
    <property type="entry name" value="Bact_Acetyltransf"/>
</dbReference>
<dbReference type="AlphaFoldDB" id="A0A517YQP8"/>
<dbReference type="GO" id="GO:0016747">
    <property type="term" value="F:acyltransferase activity, transferring groups other than amino-acyl groups"/>
    <property type="evidence" value="ECO:0007669"/>
    <property type="project" value="InterPro"/>
</dbReference>
<dbReference type="CDD" id="cd04301">
    <property type="entry name" value="NAT_SF"/>
    <property type="match status" value="1"/>
</dbReference>
<keyword evidence="5" id="KW-1185">Reference proteome</keyword>
<proteinExistence type="predicted"/>
<gene>
    <name evidence="4" type="ORF">KS4_05880</name>
</gene>
<keyword evidence="2" id="KW-0012">Acyltransferase</keyword>